<dbReference type="InterPro" id="IPR036663">
    <property type="entry name" value="Fumarylacetoacetase_C_sf"/>
</dbReference>
<dbReference type="InterPro" id="IPR011234">
    <property type="entry name" value="Fumarylacetoacetase-like_C"/>
</dbReference>
<proteinExistence type="predicted"/>
<dbReference type="PANTHER" id="PTHR43211">
    <property type="entry name" value="FUMARYLACETOACETATE HYDROLASE"/>
    <property type="match status" value="1"/>
</dbReference>
<dbReference type="Gene3D" id="3.90.850.10">
    <property type="entry name" value="Fumarylacetoacetase-like, C-terminal domain"/>
    <property type="match status" value="1"/>
</dbReference>
<evidence type="ECO:0000259" key="1">
    <source>
        <dbReference type="Pfam" id="PF01557"/>
    </source>
</evidence>
<dbReference type="RefSeq" id="WP_279523297.1">
    <property type="nucleotide sequence ID" value="NZ_JARVII010000001.1"/>
</dbReference>
<dbReference type="Pfam" id="PF18288">
    <property type="entry name" value="FAA_hydro_N_2"/>
    <property type="match status" value="1"/>
</dbReference>
<gene>
    <name evidence="3" type="ORF">QB898_00010</name>
</gene>
<name>A0AAW6RIS8_9BURK</name>
<dbReference type="Proteomes" id="UP001237156">
    <property type="component" value="Unassembled WGS sequence"/>
</dbReference>
<keyword evidence="3" id="KW-0378">Hydrolase</keyword>
<dbReference type="AlphaFoldDB" id="A0AAW6RIS8"/>
<feature type="domain" description="Fumarylacetoacetase-like C-terminal" evidence="1">
    <location>
        <begin position="99"/>
        <end position="278"/>
    </location>
</feature>
<accession>A0AAW6RIS8</accession>
<protein>
    <submittedName>
        <fullName evidence="3">Fumarylacetoacetate hydrolase family protein</fullName>
    </submittedName>
</protein>
<keyword evidence="4" id="KW-1185">Reference proteome</keyword>
<dbReference type="Pfam" id="PF01557">
    <property type="entry name" value="FAA_hydrolase"/>
    <property type="match status" value="1"/>
</dbReference>
<evidence type="ECO:0000259" key="2">
    <source>
        <dbReference type="Pfam" id="PF18288"/>
    </source>
</evidence>
<dbReference type="InterPro" id="IPR041072">
    <property type="entry name" value="FAA_hydro_N"/>
</dbReference>
<dbReference type="SUPFAM" id="SSF56529">
    <property type="entry name" value="FAH"/>
    <property type="match status" value="1"/>
</dbReference>
<dbReference type="PANTHER" id="PTHR43211:SF1">
    <property type="entry name" value="BLL6422 PROTEIN"/>
    <property type="match status" value="1"/>
</dbReference>
<reference evidence="3 4" key="1">
    <citation type="submission" date="2023-04" db="EMBL/GenBank/DDBJ databases">
        <title>Ottowia paracancer sp. nov., isolated from human stomach.</title>
        <authorList>
            <person name="Song Y."/>
        </authorList>
    </citation>
    <scope>NUCLEOTIDE SEQUENCE [LARGE SCALE GENOMIC DNA]</scope>
    <source>
        <strain evidence="3 4">10c7w1</strain>
    </source>
</reference>
<sequence>MKLASFHDGSRDGQLAVVSRDLGSACYASGIAATLQQALQDWNFIAPQLQTLSDALNSGHARHAFAFDPALCLAPLPRAFQWALASCAPEESAPPGHAPDGAAPALFLAAGDTLRGPCGPLPALPGALDFEPQLAAIVADAPRAATADQGQDAIRLLALACPLRLREAPWADSCPATAFAPVALTPDELGPAWQAGVASLTLQASLNGRKTGLLDTRRAWPLGQLAAACARTRALTAGSLLGAGPTPAASGHSSIQQRRASGLQAAWLQAGDALHLQARAKDGAPLFGAIDLRLS</sequence>
<feature type="domain" description="Fumarylacetoacetase N-terminal" evidence="2">
    <location>
        <begin position="1"/>
        <end position="78"/>
    </location>
</feature>
<evidence type="ECO:0000313" key="4">
    <source>
        <dbReference type="Proteomes" id="UP001237156"/>
    </source>
</evidence>
<organism evidence="3 4">
    <name type="scientific">Ottowia cancrivicina</name>
    <dbReference type="NCBI Taxonomy" id="3040346"/>
    <lineage>
        <taxon>Bacteria</taxon>
        <taxon>Pseudomonadati</taxon>
        <taxon>Pseudomonadota</taxon>
        <taxon>Betaproteobacteria</taxon>
        <taxon>Burkholderiales</taxon>
        <taxon>Comamonadaceae</taxon>
        <taxon>Ottowia</taxon>
    </lineage>
</organism>
<comment type="caution">
    <text evidence="3">The sequence shown here is derived from an EMBL/GenBank/DDBJ whole genome shotgun (WGS) entry which is preliminary data.</text>
</comment>
<evidence type="ECO:0000313" key="3">
    <source>
        <dbReference type="EMBL" id="MDG9698118.1"/>
    </source>
</evidence>
<dbReference type="GO" id="GO:0016787">
    <property type="term" value="F:hydrolase activity"/>
    <property type="evidence" value="ECO:0007669"/>
    <property type="project" value="UniProtKB-KW"/>
</dbReference>
<dbReference type="EMBL" id="JARVII010000001">
    <property type="protein sequence ID" value="MDG9698118.1"/>
    <property type="molecule type" value="Genomic_DNA"/>
</dbReference>